<dbReference type="AlphaFoldDB" id="A0A2A5WT27"/>
<proteinExistence type="inferred from homology"/>
<feature type="domain" description="Acyl-CoA dehydrogenase/oxidase N-terminal" evidence="3">
    <location>
        <begin position="8"/>
        <end position="82"/>
    </location>
</feature>
<evidence type="ECO:0008006" key="7">
    <source>
        <dbReference type="Google" id="ProtNLM"/>
    </source>
</evidence>
<dbReference type="GO" id="GO:0050660">
    <property type="term" value="F:flavin adenine dinucleotide binding"/>
    <property type="evidence" value="ECO:0007669"/>
    <property type="project" value="InterPro"/>
</dbReference>
<dbReference type="SUPFAM" id="SSF56645">
    <property type="entry name" value="Acyl-CoA dehydrogenase NM domain-like"/>
    <property type="match status" value="1"/>
</dbReference>
<evidence type="ECO:0000256" key="1">
    <source>
        <dbReference type="ARBA" id="ARBA00023002"/>
    </source>
</evidence>
<comment type="caution">
    <text evidence="5">The sequence shown here is derived from an EMBL/GenBank/DDBJ whole genome shotgun (WGS) entry which is preliminary data.</text>
</comment>
<dbReference type="InterPro" id="IPR036250">
    <property type="entry name" value="AcylCo_DH-like_C"/>
</dbReference>
<reference evidence="5 6" key="1">
    <citation type="submission" date="2017-08" db="EMBL/GenBank/DDBJ databases">
        <title>Fine stratification of microbial communities through a metagenomic profile of the photic zone.</title>
        <authorList>
            <person name="Haro-Moreno J.M."/>
            <person name="Lopez-Perez M."/>
            <person name="De La Torre J."/>
            <person name="Picazo A."/>
            <person name="Camacho A."/>
            <person name="Rodriguez-Valera F."/>
        </authorList>
    </citation>
    <scope>NUCLEOTIDE SEQUENCE [LARGE SCALE GENOMIC DNA]</scope>
    <source>
        <strain evidence="5">MED-G24</strain>
    </source>
</reference>
<dbReference type="Gene3D" id="1.10.540.10">
    <property type="entry name" value="Acyl-CoA dehydrogenase/oxidase, N-terminal domain"/>
    <property type="match status" value="1"/>
</dbReference>
<dbReference type="Gene3D" id="2.40.110.10">
    <property type="entry name" value="Butyryl-CoA Dehydrogenase, subunit A, domain 2"/>
    <property type="match status" value="1"/>
</dbReference>
<dbReference type="PANTHER" id="PTHR48083:SF5">
    <property type="entry name" value="NRGC PROTEIN"/>
    <property type="match status" value="1"/>
</dbReference>
<dbReference type="PIRSF" id="PIRSF016578">
    <property type="entry name" value="HsaA"/>
    <property type="match status" value="1"/>
</dbReference>
<dbReference type="SUPFAM" id="SSF47203">
    <property type="entry name" value="Acyl-CoA dehydrogenase C-terminal domain-like"/>
    <property type="match status" value="1"/>
</dbReference>
<comment type="similarity">
    <text evidence="2">Belongs to the HpaH/HsaA monooxygenase family.</text>
</comment>
<accession>A0A2A5WT27</accession>
<protein>
    <recommendedName>
        <fullName evidence="7">Acyl-CoA dehydrogenase C-terminal domain-containing protein</fullName>
    </recommendedName>
</protein>
<dbReference type="InterPro" id="IPR050741">
    <property type="entry name" value="Acyl-CoA_dehydrogenase"/>
</dbReference>
<evidence type="ECO:0000259" key="4">
    <source>
        <dbReference type="Pfam" id="PF08028"/>
    </source>
</evidence>
<dbReference type="InterPro" id="IPR009100">
    <property type="entry name" value="AcylCoA_DH/oxidase_NM_dom_sf"/>
</dbReference>
<dbReference type="InterPro" id="IPR013107">
    <property type="entry name" value="Acyl-CoA_DH_C"/>
</dbReference>
<dbReference type="Pfam" id="PF08028">
    <property type="entry name" value="Acyl-CoA_dh_2"/>
    <property type="match status" value="1"/>
</dbReference>
<dbReference type="InterPro" id="IPR013786">
    <property type="entry name" value="AcylCoA_DH/ox_N"/>
</dbReference>
<dbReference type="InterPro" id="IPR037069">
    <property type="entry name" value="AcylCoA_DH/ox_N_sf"/>
</dbReference>
<dbReference type="GO" id="GO:0003995">
    <property type="term" value="F:acyl-CoA dehydrogenase activity"/>
    <property type="evidence" value="ECO:0007669"/>
    <property type="project" value="TreeGrafter"/>
</dbReference>
<gene>
    <name evidence="5" type="ORF">CNE99_05275</name>
</gene>
<dbReference type="Gene3D" id="1.20.140.10">
    <property type="entry name" value="Butyryl-CoA Dehydrogenase, subunit A, domain 3"/>
    <property type="match status" value="1"/>
</dbReference>
<name>A0A2A5WT27_9GAMM</name>
<dbReference type="PANTHER" id="PTHR48083">
    <property type="entry name" value="MEDIUM-CHAIN SPECIFIC ACYL-COA DEHYDROGENASE, MITOCHONDRIAL-RELATED"/>
    <property type="match status" value="1"/>
</dbReference>
<dbReference type="Proteomes" id="UP000219327">
    <property type="component" value="Unassembled WGS sequence"/>
</dbReference>
<dbReference type="GO" id="GO:0033539">
    <property type="term" value="P:fatty acid beta-oxidation using acyl-CoA dehydrogenase"/>
    <property type="evidence" value="ECO:0007669"/>
    <property type="project" value="TreeGrafter"/>
</dbReference>
<dbReference type="Pfam" id="PF02771">
    <property type="entry name" value="Acyl-CoA_dh_N"/>
    <property type="match status" value="1"/>
</dbReference>
<dbReference type="EMBL" id="NTKD01000022">
    <property type="protein sequence ID" value="PDH39581.1"/>
    <property type="molecule type" value="Genomic_DNA"/>
</dbReference>
<evidence type="ECO:0000313" key="6">
    <source>
        <dbReference type="Proteomes" id="UP000219327"/>
    </source>
</evidence>
<keyword evidence="1" id="KW-0560">Oxidoreductase</keyword>
<dbReference type="GO" id="GO:0005737">
    <property type="term" value="C:cytoplasm"/>
    <property type="evidence" value="ECO:0007669"/>
    <property type="project" value="TreeGrafter"/>
</dbReference>
<sequence>MDNIERLKNTLHEQVREQADTIEQERQIPVELAKELKQAGAFTLLLPKNLGGSQMALPEYIRLIQRMAEADGSTAWAMNQGSVLSTFSHQLPDQLAKKIWTHPNVTLANGPPVGSTAASVDGGISISGRWVFSSGITHADWLIAACTTKENGVKRGILAFVPKAQVTIDRSWEVAGLVGTASYAFEANDLFVSKDYVLSPHPVAEAPMLYQFPTNLMFACGFASVALGVSRAAMEFAVERSAAKVKRFQSKTLSEDPVVQSELGQCYAEWQAIEAMLHTAVDDVWGTMASQSEPQLAEQQRFRLRIAATHTIRKSRDITDRLYNLCSTDSIYRSNDIQRRFQDIHVISQHLQGRPENYQTAAQYLMGLPYDRGMIS</sequence>
<feature type="domain" description="Acyl-CoA dehydrogenase C-terminal" evidence="4">
    <location>
        <begin position="221"/>
        <end position="352"/>
    </location>
</feature>
<evidence type="ECO:0000256" key="2">
    <source>
        <dbReference type="ARBA" id="ARBA00049661"/>
    </source>
</evidence>
<dbReference type="InterPro" id="IPR046373">
    <property type="entry name" value="Acyl-CoA_Oxase/DH_mid-dom_sf"/>
</dbReference>
<organism evidence="5 6">
    <name type="scientific">OM182 bacterium MED-G24</name>
    <dbReference type="NCBI Taxonomy" id="1986255"/>
    <lineage>
        <taxon>Bacteria</taxon>
        <taxon>Pseudomonadati</taxon>
        <taxon>Pseudomonadota</taxon>
        <taxon>Gammaproteobacteria</taxon>
        <taxon>OMG group</taxon>
        <taxon>OM182 clade</taxon>
    </lineage>
</organism>
<evidence type="ECO:0000313" key="5">
    <source>
        <dbReference type="EMBL" id="PDH39581.1"/>
    </source>
</evidence>
<evidence type="ECO:0000259" key="3">
    <source>
        <dbReference type="Pfam" id="PF02771"/>
    </source>
</evidence>